<dbReference type="Proteomes" id="UP000183832">
    <property type="component" value="Unassembled WGS sequence"/>
</dbReference>
<feature type="compositionally biased region" description="Polar residues" evidence="3">
    <location>
        <begin position="129"/>
        <end position="157"/>
    </location>
</feature>
<dbReference type="GO" id="GO:0001046">
    <property type="term" value="F:core promoter sequence-specific DNA binding"/>
    <property type="evidence" value="ECO:0007669"/>
    <property type="project" value="TreeGrafter"/>
</dbReference>
<evidence type="ECO:0000256" key="3">
    <source>
        <dbReference type="SAM" id="MobiDB-lite"/>
    </source>
</evidence>
<dbReference type="GO" id="GO:0017054">
    <property type="term" value="C:negative cofactor 2 complex"/>
    <property type="evidence" value="ECO:0007669"/>
    <property type="project" value="TreeGrafter"/>
</dbReference>
<evidence type="ECO:0000256" key="1">
    <source>
        <dbReference type="ARBA" id="ARBA00004123"/>
    </source>
</evidence>
<feature type="domain" description="Transcription factor CBF/NF-Y/archaeal histone" evidence="4">
    <location>
        <begin position="10"/>
        <end position="74"/>
    </location>
</feature>
<comment type="subcellular location">
    <subcellularLocation>
        <location evidence="1">Nucleus</location>
    </subcellularLocation>
</comment>
<dbReference type="InterPro" id="IPR009072">
    <property type="entry name" value="Histone-fold"/>
</dbReference>
<feature type="region of interest" description="Disordered" evidence="3">
    <location>
        <begin position="94"/>
        <end position="157"/>
    </location>
</feature>
<dbReference type="AlphaFoldDB" id="A0A1J1I1A9"/>
<name>A0A1J1I1A9_9DIPT</name>
<dbReference type="Gene3D" id="1.10.20.10">
    <property type="entry name" value="Histone, subunit A"/>
    <property type="match status" value="1"/>
</dbReference>
<proteinExistence type="predicted"/>
<evidence type="ECO:0000313" key="5">
    <source>
        <dbReference type="EMBL" id="CRK92630.1"/>
    </source>
</evidence>
<reference evidence="5 6" key="1">
    <citation type="submission" date="2015-04" db="EMBL/GenBank/DDBJ databases">
        <authorList>
            <person name="Syromyatnikov M.Y."/>
            <person name="Popov V.N."/>
        </authorList>
    </citation>
    <scope>NUCLEOTIDE SEQUENCE [LARGE SCALE GENOMIC DNA]</scope>
</reference>
<organism evidence="5 6">
    <name type="scientific">Clunio marinus</name>
    <dbReference type="NCBI Taxonomy" id="568069"/>
    <lineage>
        <taxon>Eukaryota</taxon>
        <taxon>Metazoa</taxon>
        <taxon>Ecdysozoa</taxon>
        <taxon>Arthropoda</taxon>
        <taxon>Hexapoda</taxon>
        <taxon>Insecta</taxon>
        <taxon>Pterygota</taxon>
        <taxon>Neoptera</taxon>
        <taxon>Endopterygota</taxon>
        <taxon>Diptera</taxon>
        <taxon>Nematocera</taxon>
        <taxon>Chironomoidea</taxon>
        <taxon>Chironomidae</taxon>
        <taxon>Clunio</taxon>
    </lineage>
</organism>
<dbReference type="PANTHER" id="PTHR10252">
    <property type="entry name" value="HISTONE-LIKE TRANSCRIPTION FACTOR CCAAT-RELATED"/>
    <property type="match status" value="1"/>
</dbReference>
<sequence>MPSKKRKYNARFPAGRIKRIMQADEEVGKIAQAVPVIISRTLELFVESLLTKSSSITSSRNAKTLSPSHLKQCIMSEQRFDFLKDLVKSVPDITMEDGSGSTSTDDHTLVPSSNGMLEPNGSHRISLHRSVSLQPSTASATVVNQPTTPAPNHSQYHQLQQQKFYLNNYTNHQSIINQKPNNDHRPPPPKIARINSSPATATITSEQQSSQQKQLPSPLAFPIQISYNIDGSSSSSNAIESPAVKIDYSKFALPATSPSIKIDLSNFNQQVTKPTAPASGLDEDYDI</sequence>
<dbReference type="STRING" id="568069.A0A1J1I1A9"/>
<dbReference type="GO" id="GO:0016251">
    <property type="term" value="F:RNA polymerase II general transcription initiation factor activity"/>
    <property type="evidence" value="ECO:0007669"/>
    <property type="project" value="TreeGrafter"/>
</dbReference>
<dbReference type="GO" id="GO:0046982">
    <property type="term" value="F:protein heterodimerization activity"/>
    <property type="evidence" value="ECO:0007669"/>
    <property type="project" value="InterPro"/>
</dbReference>
<dbReference type="OrthoDB" id="653904at2759"/>
<keyword evidence="2" id="KW-0539">Nucleus</keyword>
<dbReference type="Pfam" id="PF00808">
    <property type="entry name" value="CBFD_NFYB_HMF"/>
    <property type="match status" value="1"/>
</dbReference>
<dbReference type="InterPro" id="IPR003958">
    <property type="entry name" value="CBFA_NFYB_domain"/>
</dbReference>
<evidence type="ECO:0000256" key="2">
    <source>
        <dbReference type="ARBA" id="ARBA00023242"/>
    </source>
</evidence>
<gene>
    <name evidence="5" type="ORF">CLUMA_CG006164</name>
</gene>
<evidence type="ECO:0000259" key="4">
    <source>
        <dbReference type="Pfam" id="PF00808"/>
    </source>
</evidence>
<accession>A0A1J1I1A9</accession>
<dbReference type="FunFam" id="1.10.20.10:FF:000074">
    <property type="entry name" value="dr1-associated corepressor"/>
    <property type="match status" value="1"/>
</dbReference>
<keyword evidence="6" id="KW-1185">Reference proteome</keyword>
<dbReference type="EMBL" id="CVRI01000033">
    <property type="protein sequence ID" value="CRK92630.1"/>
    <property type="molecule type" value="Genomic_DNA"/>
</dbReference>
<dbReference type="InterPro" id="IPR050568">
    <property type="entry name" value="Transcr_DNA_Rep_Reg"/>
</dbReference>
<protein>
    <submittedName>
        <fullName evidence="5">CLUMA_CG006164, isoform A</fullName>
    </submittedName>
</protein>
<dbReference type="CDD" id="cd22906">
    <property type="entry name" value="HFD_DRAP1"/>
    <property type="match status" value="1"/>
</dbReference>
<dbReference type="SUPFAM" id="SSF47113">
    <property type="entry name" value="Histone-fold"/>
    <property type="match status" value="1"/>
</dbReference>
<dbReference type="PANTHER" id="PTHR10252:SF5">
    <property type="entry name" value="DR1-ASSOCIATED COREPRESSOR"/>
    <property type="match status" value="1"/>
</dbReference>
<evidence type="ECO:0000313" key="6">
    <source>
        <dbReference type="Proteomes" id="UP000183832"/>
    </source>
</evidence>